<sequence length="138" mass="15568">TEPLEDLFDRDKIVTYSAPVPVFLHDRQGPAQLANETTDIYNRGWTAMTYYPVTTISSDATSPIRQKQRSCRHRRLLDPLRSTLINSRDERVHPPHGGLSQKVKSKTKGKQNTSLFAKSPIAVVATEMHDSSTIKRHG</sequence>
<dbReference type="EMBL" id="JAEAOA010001769">
    <property type="protein sequence ID" value="KAK3579824.1"/>
    <property type="molecule type" value="Genomic_DNA"/>
</dbReference>
<dbReference type="AlphaFoldDB" id="A0AAE0VJ71"/>
<dbReference type="Proteomes" id="UP001195483">
    <property type="component" value="Unassembled WGS sequence"/>
</dbReference>
<feature type="region of interest" description="Disordered" evidence="1">
    <location>
        <begin position="86"/>
        <end position="112"/>
    </location>
</feature>
<proteinExistence type="predicted"/>
<evidence type="ECO:0000313" key="3">
    <source>
        <dbReference type="Proteomes" id="UP001195483"/>
    </source>
</evidence>
<comment type="caution">
    <text evidence="2">The sequence shown here is derived from an EMBL/GenBank/DDBJ whole genome shotgun (WGS) entry which is preliminary data.</text>
</comment>
<name>A0AAE0VJ71_9BIVA</name>
<organism evidence="2 3">
    <name type="scientific">Potamilus streckersoni</name>
    <dbReference type="NCBI Taxonomy" id="2493646"/>
    <lineage>
        <taxon>Eukaryota</taxon>
        <taxon>Metazoa</taxon>
        <taxon>Spiralia</taxon>
        <taxon>Lophotrochozoa</taxon>
        <taxon>Mollusca</taxon>
        <taxon>Bivalvia</taxon>
        <taxon>Autobranchia</taxon>
        <taxon>Heteroconchia</taxon>
        <taxon>Palaeoheterodonta</taxon>
        <taxon>Unionida</taxon>
        <taxon>Unionoidea</taxon>
        <taxon>Unionidae</taxon>
        <taxon>Ambleminae</taxon>
        <taxon>Lampsilini</taxon>
        <taxon>Potamilus</taxon>
    </lineage>
</organism>
<gene>
    <name evidence="2" type="ORF">CHS0354_029554</name>
</gene>
<feature type="non-terminal residue" evidence="2">
    <location>
        <position position="138"/>
    </location>
</feature>
<evidence type="ECO:0000256" key="1">
    <source>
        <dbReference type="SAM" id="MobiDB-lite"/>
    </source>
</evidence>
<keyword evidence="3" id="KW-1185">Reference proteome</keyword>
<reference evidence="2" key="2">
    <citation type="journal article" date="2021" name="Genome Biol. Evol.">
        <title>Developing a high-quality reference genome for a parasitic bivalve with doubly uniparental inheritance (Bivalvia: Unionida).</title>
        <authorList>
            <person name="Smith C.H."/>
        </authorList>
    </citation>
    <scope>NUCLEOTIDE SEQUENCE</scope>
    <source>
        <strain evidence="2">CHS0354</strain>
        <tissue evidence="2">Mantle</tissue>
    </source>
</reference>
<evidence type="ECO:0000313" key="2">
    <source>
        <dbReference type="EMBL" id="KAK3579824.1"/>
    </source>
</evidence>
<accession>A0AAE0VJ71</accession>
<reference evidence="2" key="3">
    <citation type="submission" date="2023-05" db="EMBL/GenBank/DDBJ databases">
        <authorList>
            <person name="Smith C.H."/>
        </authorList>
    </citation>
    <scope>NUCLEOTIDE SEQUENCE</scope>
    <source>
        <strain evidence="2">CHS0354</strain>
        <tissue evidence="2">Mantle</tissue>
    </source>
</reference>
<protein>
    <submittedName>
        <fullName evidence="2">Uncharacterized protein</fullName>
    </submittedName>
</protein>
<reference evidence="2" key="1">
    <citation type="journal article" date="2021" name="Genome Biol. Evol.">
        <title>A High-Quality Reference Genome for a Parasitic Bivalve with Doubly Uniparental Inheritance (Bivalvia: Unionida).</title>
        <authorList>
            <person name="Smith C.H."/>
        </authorList>
    </citation>
    <scope>NUCLEOTIDE SEQUENCE</scope>
    <source>
        <strain evidence="2">CHS0354</strain>
    </source>
</reference>